<dbReference type="OrthoDB" id="340077at2759"/>
<evidence type="ECO:0000313" key="5">
    <source>
        <dbReference type="EMBL" id="CDJ56139.1"/>
    </source>
</evidence>
<evidence type="ECO:0000256" key="2">
    <source>
        <dbReference type="ARBA" id="ARBA00023125"/>
    </source>
</evidence>
<gene>
    <name evidence="5" type="ORF">EMWEY_00015110</name>
</gene>
<sequence length="72" mass="8050">MCIQDCAAIKVCARKIANFYGDIRRALQVLRRALESLEEGKKIHPADINKAANDLFDSPLKDSILLLPRGLK</sequence>
<dbReference type="PANTHER" id="PTHR10763">
    <property type="entry name" value="CELL DIVISION CONTROL PROTEIN 6-RELATED"/>
    <property type="match status" value="1"/>
</dbReference>
<dbReference type="GeneID" id="25335497"/>
<keyword evidence="4" id="KW-0235">DNA replication</keyword>
<dbReference type="GO" id="GO:0006270">
    <property type="term" value="P:DNA replication initiation"/>
    <property type="evidence" value="ECO:0007669"/>
    <property type="project" value="TreeGrafter"/>
</dbReference>
<evidence type="ECO:0000256" key="4">
    <source>
        <dbReference type="RuleBase" id="RU365058"/>
    </source>
</evidence>
<dbReference type="GO" id="GO:0003688">
    <property type="term" value="F:DNA replication origin binding"/>
    <property type="evidence" value="ECO:0007669"/>
    <property type="project" value="TreeGrafter"/>
</dbReference>
<comment type="subunit">
    <text evidence="4">ORC is composed of six subunits.</text>
</comment>
<comment type="function">
    <text evidence="4">Component of the origin recognition complex (ORC) that binds origins of replication. DNA-binding is ATP-dependent, however specific DNA sequences that define origins of replication have not been identified so far. ORC is required to assemble the pre-replication complex necessary to initiate DNA replication.</text>
</comment>
<evidence type="ECO:0000256" key="1">
    <source>
        <dbReference type="ARBA" id="ARBA00004123"/>
    </source>
</evidence>
<dbReference type="GO" id="GO:0005524">
    <property type="term" value="F:ATP binding"/>
    <property type="evidence" value="ECO:0007669"/>
    <property type="project" value="UniProtKB-KW"/>
</dbReference>
<reference evidence="5" key="1">
    <citation type="submission" date="2013-10" db="EMBL/GenBank/DDBJ databases">
        <title>Genomic analysis of the causative agents of coccidiosis in chickens.</title>
        <authorList>
            <person name="Reid A.J."/>
            <person name="Blake D."/>
            <person name="Billington K."/>
            <person name="Browne H."/>
            <person name="Dunn M."/>
            <person name="Hung S."/>
            <person name="Kawahara F."/>
            <person name="Miranda-Saavedra D."/>
            <person name="Mourier T."/>
            <person name="Nagra H."/>
            <person name="Otto T.D."/>
            <person name="Rawlings N."/>
            <person name="Sanchez A."/>
            <person name="Sanders M."/>
            <person name="Subramaniam C."/>
            <person name="Tay Y."/>
            <person name="Dear P."/>
            <person name="Doerig C."/>
            <person name="Gruber A."/>
            <person name="Parkinson J."/>
            <person name="Shirley M."/>
            <person name="Wan K.L."/>
            <person name="Berriman M."/>
            <person name="Tomley F."/>
            <person name="Pain A."/>
        </authorList>
    </citation>
    <scope>NUCLEOTIDE SEQUENCE [LARGE SCALE GENOMIC DNA]</scope>
    <source>
        <strain evidence="5">Weybridge</strain>
    </source>
</reference>
<evidence type="ECO:0000313" key="6">
    <source>
        <dbReference type="Proteomes" id="UP000030763"/>
    </source>
</evidence>
<name>U6M135_EIMMA</name>
<protein>
    <recommendedName>
        <fullName evidence="4">Origin recognition complex subunit 1</fullName>
    </recommendedName>
</protein>
<comment type="similarity">
    <text evidence="4">Belongs to the ORC1 family.</text>
</comment>
<dbReference type="Proteomes" id="UP000030763">
    <property type="component" value="Unassembled WGS sequence"/>
</dbReference>
<dbReference type="RefSeq" id="XP_013332789.1">
    <property type="nucleotide sequence ID" value="XM_013477335.1"/>
</dbReference>
<keyword evidence="4" id="KW-0067">ATP-binding</keyword>
<dbReference type="Gene3D" id="1.10.8.60">
    <property type="match status" value="1"/>
</dbReference>
<dbReference type="EMBL" id="HG718813">
    <property type="protein sequence ID" value="CDJ56139.1"/>
    <property type="molecule type" value="Genomic_DNA"/>
</dbReference>
<organism evidence="5 6">
    <name type="scientific">Eimeria maxima</name>
    <name type="common">Coccidian parasite</name>
    <dbReference type="NCBI Taxonomy" id="5804"/>
    <lineage>
        <taxon>Eukaryota</taxon>
        <taxon>Sar</taxon>
        <taxon>Alveolata</taxon>
        <taxon>Apicomplexa</taxon>
        <taxon>Conoidasida</taxon>
        <taxon>Coccidia</taxon>
        <taxon>Eucoccidiorida</taxon>
        <taxon>Eimeriorina</taxon>
        <taxon>Eimeriidae</taxon>
        <taxon>Eimeria</taxon>
    </lineage>
</organism>
<dbReference type="PANTHER" id="PTHR10763:SF23">
    <property type="entry name" value="ORIGIN RECOGNITION COMPLEX SUBUNIT 1"/>
    <property type="match status" value="1"/>
</dbReference>
<dbReference type="AlphaFoldDB" id="U6M135"/>
<dbReference type="VEuPathDB" id="ToxoDB:EMWEY_00015110"/>
<dbReference type="GO" id="GO:0033314">
    <property type="term" value="P:mitotic DNA replication checkpoint signaling"/>
    <property type="evidence" value="ECO:0007669"/>
    <property type="project" value="TreeGrafter"/>
</dbReference>
<keyword evidence="6" id="KW-1185">Reference proteome</keyword>
<dbReference type="InterPro" id="IPR050311">
    <property type="entry name" value="ORC1/CDC6"/>
</dbReference>
<comment type="subcellular location">
    <subcellularLocation>
        <location evidence="1 4">Nucleus</location>
    </subcellularLocation>
</comment>
<keyword evidence="2 4" id="KW-0238">DNA-binding</keyword>
<reference evidence="5" key="2">
    <citation type="submission" date="2013-10" db="EMBL/GenBank/DDBJ databases">
        <authorList>
            <person name="Aslett M."/>
        </authorList>
    </citation>
    <scope>NUCLEOTIDE SEQUENCE [LARGE SCALE GENOMIC DNA]</scope>
    <source>
        <strain evidence="5">Weybridge</strain>
    </source>
</reference>
<keyword evidence="4" id="KW-0547">Nucleotide-binding</keyword>
<keyword evidence="3 4" id="KW-0539">Nucleus</keyword>
<accession>U6M135</accession>
<evidence type="ECO:0000256" key="3">
    <source>
        <dbReference type="ARBA" id="ARBA00023242"/>
    </source>
</evidence>
<dbReference type="GO" id="GO:0005664">
    <property type="term" value="C:nuclear origin of replication recognition complex"/>
    <property type="evidence" value="ECO:0007669"/>
    <property type="project" value="TreeGrafter"/>
</dbReference>
<proteinExistence type="inferred from homology"/>